<dbReference type="Pfam" id="PF10058">
    <property type="entry name" value="Zn_ribbon_10"/>
    <property type="match status" value="1"/>
</dbReference>
<organism evidence="4 5">
    <name type="scientific">Huiozyma naganishii (strain ATCC MYA-139 / BCRC 22969 / CBS 8797 / KCTC 17520 / NBRC 10181 / NCYC 3082 / Yp74L-3)</name>
    <name type="common">Yeast</name>
    <name type="synonym">Kazachstania naganishii</name>
    <dbReference type="NCBI Taxonomy" id="1071383"/>
    <lineage>
        <taxon>Eukaryota</taxon>
        <taxon>Fungi</taxon>
        <taxon>Dikarya</taxon>
        <taxon>Ascomycota</taxon>
        <taxon>Saccharomycotina</taxon>
        <taxon>Saccharomycetes</taxon>
        <taxon>Saccharomycetales</taxon>
        <taxon>Saccharomycetaceae</taxon>
        <taxon>Huiozyma</taxon>
    </lineage>
</organism>
<dbReference type="eggNOG" id="KOG2846">
    <property type="taxonomic scope" value="Eukaryota"/>
</dbReference>
<dbReference type="Proteomes" id="UP000006310">
    <property type="component" value="Chromosome 13"/>
</dbReference>
<dbReference type="GO" id="GO:0006999">
    <property type="term" value="P:nuclear pore organization"/>
    <property type="evidence" value="ECO:0007669"/>
    <property type="project" value="EnsemblFungi"/>
</dbReference>
<keyword evidence="1" id="KW-0175">Coiled coil</keyword>
<gene>
    <name evidence="4" type="primary">KNAG0M00310</name>
    <name evidence="4" type="ordered locus">KNAG_0M00310</name>
</gene>
<dbReference type="RefSeq" id="XP_022467128.1">
    <property type="nucleotide sequence ID" value="XM_022610876.1"/>
</dbReference>
<dbReference type="GO" id="GO:0034976">
    <property type="term" value="P:response to endoplasmic reticulum stress"/>
    <property type="evidence" value="ECO:0007669"/>
    <property type="project" value="EnsemblFungi"/>
</dbReference>
<dbReference type="HOGENOM" id="CLU_089708_0_0_1"/>
<evidence type="ECO:0000313" key="4">
    <source>
        <dbReference type="EMBL" id="CCK72884.1"/>
    </source>
</evidence>
<feature type="coiled-coil region" evidence="1">
    <location>
        <begin position="13"/>
        <end position="47"/>
    </location>
</feature>
<sequence length="251" mass="28556">MIRTLFGSRKGVVQRYTEDLVRIAAQIEDVEQQLKSLDRRVSRWRRSVSSYGASLTALYASYMYYTSGAQWMLALAALLAGTLVLVLYNLGMRSGAGWIRSYKMRRLAQLRGKHESTVDKLKEETQFNATSSLLQRFQNGDDALQVVDTELSLKYDELQQLKDELTQLQTGKQQATKEQNDVWFDKVIGLLAGGNDVQGMPHIEKVVCPECDRFAGLYRLPKGDWQYMCPFCNHRTPSHDVEGATAEEETE</sequence>
<reference evidence="5" key="2">
    <citation type="submission" date="2012-08" db="EMBL/GenBank/DDBJ databases">
        <title>Genome sequence of Kazachstania naganishii.</title>
        <authorList>
            <person name="Gordon J.L."/>
            <person name="Armisen D."/>
            <person name="Proux-Wera E."/>
            <person name="OhEigeartaigh S.S."/>
            <person name="Byrne K.P."/>
            <person name="Wolfe K.H."/>
        </authorList>
    </citation>
    <scope>NUCLEOTIDE SEQUENCE [LARGE SCALE GENOMIC DNA]</scope>
    <source>
        <strain evidence="5">ATCC MYA-139 / BCRC 22969 / CBS 8797 / CCRC 22969 / KCTC 17520 / NBRC 10181 / NCYC 3082</strain>
    </source>
</reference>
<dbReference type="AlphaFoldDB" id="J7SAM9"/>
<keyword evidence="5" id="KW-1185">Reference proteome</keyword>
<evidence type="ECO:0000256" key="2">
    <source>
        <dbReference type="SAM" id="Phobius"/>
    </source>
</evidence>
<name>J7SAM9_HUIN7</name>
<dbReference type="GO" id="GO:0071786">
    <property type="term" value="P:endoplasmic reticulum tubular network organization"/>
    <property type="evidence" value="ECO:0007669"/>
    <property type="project" value="EnsemblFungi"/>
</dbReference>
<reference evidence="4 5" key="1">
    <citation type="journal article" date="2011" name="Proc. Natl. Acad. Sci. U.S.A.">
        <title>Evolutionary erosion of yeast sex chromosomes by mating-type switching accidents.</title>
        <authorList>
            <person name="Gordon J.L."/>
            <person name="Armisen D."/>
            <person name="Proux-Wera E."/>
            <person name="Oheigeartaigh S.S."/>
            <person name="Byrne K.P."/>
            <person name="Wolfe K.H."/>
        </authorList>
    </citation>
    <scope>NUCLEOTIDE SEQUENCE [LARGE SCALE GENOMIC DNA]</scope>
    <source>
        <strain evidence="5">ATCC MYA-139 / BCRC 22969 / CBS 8797 / CCRC 22969 / KCTC 17520 / NBRC 10181 / NCYC 3082</strain>
    </source>
</reference>
<keyword evidence="2" id="KW-0472">Membrane</keyword>
<evidence type="ECO:0000259" key="3">
    <source>
        <dbReference type="Pfam" id="PF10058"/>
    </source>
</evidence>
<dbReference type="OMA" id="ILFKWAL"/>
<dbReference type="InterPro" id="IPR019273">
    <property type="entry name" value="Lunapark_Znf"/>
</dbReference>
<evidence type="ECO:0000313" key="5">
    <source>
        <dbReference type="Proteomes" id="UP000006310"/>
    </source>
</evidence>
<dbReference type="KEGG" id="kng:KNAG_0M00310"/>
<dbReference type="OrthoDB" id="1725934at2759"/>
<feature type="domain" description="Lunapark zinc ribbon" evidence="3">
    <location>
        <begin position="183"/>
        <end position="234"/>
    </location>
</feature>
<dbReference type="GO" id="GO:0071782">
    <property type="term" value="C:endoplasmic reticulum tubular network"/>
    <property type="evidence" value="ECO:0007669"/>
    <property type="project" value="EnsemblFungi"/>
</dbReference>
<dbReference type="EMBL" id="HE978326">
    <property type="protein sequence ID" value="CCK72884.1"/>
    <property type="molecule type" value="Genomic_DNA"/>
</dbReference>
<feature type="transmembrane region" description="Helical" evidence="2">
    <location>
        <begin position="48"/>
        <end position="65"/>
    </location>
</feature>
<evidence type="ECO:0000256" key="1">
    <source>
        <dbReference type="SAM" id="Coils"/>
    </source>
</evidence>
<accession>J7SAM9</accession>
<dbReference type="STRING" id="1071383.J7SAM9"/>
<proteinExistence type="predicted"/>
<keyword evidence="2" id="KW-1133">Transmembrane helix</keyword>
<feature type="transmembrane region" description="Helical" evidence="2">
    <location>
        <begin position="71"/>
        <end position="90"/>
    </location>
</feature>
<dbReference type="GO" id="GO:0061709">
    <property type="term" value="P:reticulophagy"/>
    <property type="evidence" value="ECO:0007669"/>
    <property type="project" value="EnsemblFungi"/>
</dbReference>
<keyword evidence="2" id="KW-0812">Transmembrane</keyword>
<dbReference type="GeneID" id="34528664"/>
<protein>
    <recommendedName>
        <fullName evidence="3">Lunapark zinc ribbon domain-containing protein</fullName>
    </recommendedName>
</protein>